<proteinExistence type="inferred from homology"/>
<feature type="domain" description="B5" evidence="18">
    <location>
        <begin position="386"/>
        <end position="457"/>
    </location>
</feature>
<feature type="binding site" evidence="14">
    <location>
        <position position="444"/>
    </location>
    <ligand>
        <name>Mg(2+)</name>
        <dbReference type="ChEBI" id="CHEBI:18420"/>
        <note>shared with alpha subunit</note>
    </ligand>
</feature>
<dbReference type="GO" id="GO:0009328">
    <property type="term" value="C:phenylalanine-tRNA ligase complex"/>
    <property type="evidence" value="ECO:0007669"/>
    <property type="project" value="TreeGrafter"/>
</dbReference>
<dbReference type="InterPro" id="IPR036690">
    <property type="entry name" value="Fdx_antiC-bd_sf"/>
</dbReference>
<dbReference type="CDD" id="cd00769">
    <property type="entry name" value="PheRS_beta_core"/>
    <property type="match status" value="1"/>
</dbReference>
<evidence type="ECO:0000256" key="14">
    <source>
        <dbReference type="HAMAP-Rule" id="MF_00283"/>
    </source>
</evidence>
<dbReference type="InterPro" id="IPR004532">
    <property type="entry name" value="Phe-tRNA-ligase_IIc_bsu_bact"/>
</dbReference>
<comment type="similarity">
    <text evidence="2 14">Belongs to the phenylalanyl-tRNA synthetase beta subunit family. Type 1 subfamily.</text>
</comment>
<dbReference type="Gene3D" id="3.50.40.10">
    <property type="entry name" value="Phenylalanyl-trna Synthetase, Chain B, domain 3"/>
    <property type="match status" value="1"/>
</dbReference>
<accession>A0A7C6A775</accession>
<evidence type="ECO:0000256" key="7">
    <source>
        <dbReference type="ARBA" id="ARBA00022741"/>
    </source>
</evidence>
<evidence type="ECO:0000256" key="15">
    <source>
        <dbReference type="PROSITE-ProRule" id="PRU00209"/>
    </source>
</evidence>
<evidence type="ECO:0000256" key="4">
    <source>
        <dbReference type="ARBA" id="ARBA00022555"/>
    </source>
</evidence>
<name>A0A7C6A775_DESAE</name>
<dbReference type="Proteomes" id="UP000886400">
    <property type="component" value="Unassembled WGS sequence"/>
</dbReference>
<comment type="caution">
    <text evidence="19">The sequence shown here is derived from an EMBL/GenBank/DDBJ whole genome shotgun (WGS) entry which is preliminary data.</text>
</comment>
<dbReference type="PROSITE" id="PS51447">
    <property type="entry name" value="FDX_ACB"/>
    <property type="match status" value="1"/>
</dbReference>
<gene>
    <name evidence="14" type="primary">pheT</name>
    <name evidence="19" type="ORF">ENM99_04625</name>
</gene>
<evidence type="ECO:0000256" key="10">
    <source>
        <dbReference type="ARBA" id="ARBA00022884"/>
    </source>
</evidence>
<comment type="catalytic activity">
    <reaction evidence="13 14">
        <text>tRNA(Phe) + L-phenylalanine + ATP = L-phenylalanyl-tRNA(Phe) + AMP + diphosphate + H(+)</text>
        <dbReference type="Rhea" id="RHEA:19413"/>
        <dbReference type="Rhea" id="RHEA-COMP:9668"/>
        <dbReference type="Rhea" id="RHEA-COMP:9699"/>
        <dbReference type="ChEBI" id="CHEBI:15378"/>
        <dbReference type="ChEBI" id="CHEBI:30616"/>
        <dbReference type="ChEBI" id="CHEBI:33019"/>
        <dbReference type="ChEBI" id="CHEBI:58095"/>
        <dbReference type="ChEBI" id="CHEBI:78442"/>
        <dbReference type="ChEBI" id="CHEBI:78531"/>
        <dbReference type="ChEBI" id="CHEBI:456215"/>
        <dbReference type="EC" id="6.1.1.20"/>
    </reaction>
</comment>
<evidence type="ECO:0000256" key="8">
    <source>
        <dbReference type="ARBA" id="ARBA00022840"/>
    </source>
</evidence>
<dbReference type="Gene3D" id="3.30.56.10">
    <property type="match status" value="2"/>
</dbReference>
<keyword evidence="8 14" id="KW-0067">ATP-binding</keyword>
<dbReference type="InterPro" id="IPR045864">
    <property type="entry name" value="aa-tRNA-synth_II/BPL/LPL"/>
</dbReference>
<dbReference type="PROSITE" id="PS51483">
    <property type="entry name" value="B5"/>
    <property type="match status" value="1"/>
</dbReference>
<feature type="domain" description="FDX-ACB" evidence="17">
    <location>
        <begin position="673"/>
        <end position="760"/>
    </location>
</feature>
<evidence type="ECO:0000256" key="1">
    <source>
        <dbReference type="ARBA" id="ARBA00004496"/>
    </source>
</evidence>
<comment type="subunit">
    <text evidence="3 14">Tetramer of two alpha and two beta subunits.</text>
</comment>
<dbReference type="SUPFAM" id="SSF54991">
    <property type="entry name" value="Anticodon-binding domain of PheRS"/>
    <property type="match status" value="1"/>
</dbReference>
<dbReference type="SMART" id="SM00874">
    <property type="entry name" value="B5"/>
    <property type="match status" value="1"/>
</dbReference>
<dbReference type="AlphaFoldDB" id="A0A7C6A775"/>
<feature type="binding site" evidence="14">
    <location>
        <position position="435"/>
    </location>
    <ligand>
        <name>Mg(2+)</name>
        <dbReference type="ChEBI" id="CHEBI:18420"/>
        <note>shared with alpha subunit</note>
    </ligand>
</feature>
<sequence>MKVSYNWLKEFVDIDVNPYDLAKKLTLSGLEVESVFDAQKACFDSVVGKILSIEKTQNNLYVLSVDVGKRQLSIVTSDSHLTIGDKVGVAIAGTDFKGQVKERKFGSVVSEGFLLSASELGLEESSSNVFVLDSAYEIGIHLKNLDVFKDFIFDISITPNRADCLSILGVAREVSIYYNKPLKIKEFKTIKEDNKFKVTLDKDCLSYIASDIKVNIAQSCFDIRQKLIKSGVRPINNVVDITNYCMLALGQPMHAFDKDKIGSEIVVRNAFKKERIVALNDIEYELEDDLVISDENRPIAIAGIMGGKYSQIDQNTKHIILESAYFVPERIRKTSRKLKLSSESSYRFERGVDPNLNEYATYYAIDLLQQYASANVIGITKNIKKQNPKEIIFNVDEINDFLGSSYDKGRFYQLGFDIKETETNLIAIIPTYRMDIENMEDIAEEVARIDGYDKLPSTNPCVSLFCNPIKSKKDTIRELLTSSGLYEAINYSFVSSMLLSKLNKADNILYLKNPLTKEQDCMRNTLFLGLMENLVFNLNHNIKSIALFEIGKIFDLNSEKDSLGIILHGAKPLNWYTQKTVFDFYDIKGLFEGVFGLFECNIEFKVQELPLFMHPKKSLAIYNNNQYIGFFGEIHPDIYDIFDIKSLKSGILYGEILIDGFDKFRGFHFKPLPKFPVVVRDLNIVVDKNEVSSNIKKTISGFDFVYKVNLIDVYDMVDKKSLNFRIELYSQDKTLTEQDIEKLTKEVLFSLNSRFRATIRGEENGL</sequence>
<dbReference type="SUPFAM" id="SSF56037">
    <property type="entry name" value="PheT/TilS domain"/>
    <property type="match status" value="1"/>
</dbReference>
<dbReference type="GO" id="GO:0006432">
    <property type="term" value="P:phenylalanyl-tRNA aminoacylation"/>
    <property type="evidence" value="ECO:0007669"/>
    <property type="project" value="UniProtKB-UniRule"/>
</dbReference>
<dbReference type="Pfam" id="PF03483">
    <property type="entry name" value="B3_4"/>
    <property type="match status" value="1"/>
</dbReference>
<organism evidence="19">
    <name type="scientific">Desulfurella acetivorans</name>
    <dbReference type="NCBI Taxonomy" id="33002"/>
    <lineage>
        <taxon>Bacteria</taxon>
        <taxon>Pseudomonadati</taxon>
        <taxon>Campylobacterota</taxon>
        <taxon>Desulfurellia</taxon>
        <taxon>Desulfurellales</taxon>
        <taxon>Desulfurellaceae</taxon>
        <taxon>Desulfurella</taxon>
    </lineage>
</organism>
<dbReference type="EC" id="6.1.1.20" evidence="14"/>
<dbReference type="Pfam" id="PF01588">
    <property type="entry name" value="tRNA_bind"/>
    <property type="match status" value="1"/>
</dbReference>
<protein>
    <recommendedName>
        <fullName evidence="14">Phenylalanine--tRNA ligase beta subunit</fullName>
        <ecNumber evidence="14">6.1.1.20</ecNumber>
    </recommendedName>
    <alternativeName>
        <fullName evidence="14">Phenylalanyl-tRNA synthetase beta subunit</fullName>
        <shortName evidence="14">PheRS</shortName>
    </alternativeName>
</protein>
<dbReference type="NCBIfam" id="TIGR00472">
    <property type="entry name" value="pheT_bact"/>
    <property type="match status" value="1"/>
</dbReference>
<keyword evidence="10 15" id="KW-0694">RNA-binding</keyword>
<keyword evidence="11 14" id="KW-0648">Protein biosynthesis</keyword>
<dbReference type="GO" id="GO:0004826">
    <property type="term" value="F:phenylalanine-tRNA ligase activity"/>
    <property type="evidence" value="ECO:0007669"/>
    <property type="project" value="UniProtKB-UniRule"/>
</dbReference>
<dbReference type="InterPro" id="IPR009061">
    <property type="entry name" value="DNA-bd_dom_put_sf"/>
</dbReference>
<keyword evidence="14" id="KW-0963">Cytoplasm</keyword>
<dbReference type="Gene3D" id="2.40.50.140">
    <property type="entry name" value="Nucleic acid-binding proteins"/>
    <property type="match status" value="1"/>
</dbReference>
<evidence type="ECO:0000256" key="6">
    <source>
        <dbReference type="ARBA" id="ARBA00022723"/>
    </source>
</evidence>
<dbReference type="Pfam" id="PF03147">
    <property type="entry name" value="FDX-ACB"/>
    <property type="match status" value="1"/>
</dbReference>
<dbReference type="InterPro" id="IPR005121">
    <property type="entry name" value="Fdx_antiC-bd"/>
</dbReference>
<dbReference type="InterPro" id="IPR041616">
    <property type="entry name" value="PheRS_beta_core"/>
</dbReference>
<keyword evidence="7 14" id="KW-0547">Nucleotide-binding</keyword>
<dbReference type="InterPro" id="IPR005146">
    <property type="entry name" value="B3/B4_tRNA-bd"/>
</dbReference>
<keyword evidence="6 14" id="KW-0479">Metal-binding</keyword>
<dbReference type="InterPro" id="IPR002547">
    <property type="entry name" value="tRNA-bd_dom"/>
</dbReference>
<dbReference type="PANTHER" id="PTHR10947">
    <property type="entry name" value="PHENYLALANYL-TRNA SYNTHETASE BETA CHAIN AND LEUCINE-RICH REPEAT-CONTAINING PROTEIN 47"/>
    <property type="match status" value="1"/>
</dbReference>
<dbReference type="EMBL" id="DRZX01000223">
    <property type="protein sequence ID" value="HHS49121.1"/>
    <property type="molecule type" value="Genomic_DNA"/>
</dbReference>
<evidence type="ECO:0000256" key="12">
    <source>
        <dbReference type="ARBA" id="ARBA00023146"/>
    </source>
</evidence>
<dbReference type="SUPFAM" id="SSF55681">
    <property type="entry name" value="Class II aaRS and biotin synthetases"/>
    <property type="match status" value="1"/>
</dbReference>
<dbReference type="Gene3D" id="3.30.930.10">
    <property type="entry name" value="Bira Bifunctional Protein, Domain 2"/>
    <property type="match status" value="1"/>
</dbReference>
<keyword evidence="12 14" id="KW-0030">Aminoacyl-tRNA synthetase</keyword>
<feature type="domain" description="TRNA-binding" evidence="16">
    <location>
        <begin position="39"/>
        <end position="143"/>
    </location>
</feature>
<dbReference type="GO" id="GO:0005524">
    <property type="term" value="F:ATP binding"/>
    <property type="evidence" value="ECO:0007669"/>
    <property type="project" value="UniProtKB-UniRule"/>
</dbReference>
<dbReference type="SMART" id="SM00896">
    <property type="entry name" value="FDX-ACB"/>
    <property type="match status" value="1"/>
</dbReference>
<evidence type="ECO:0000256" key="13">
    <source>
        <dbReference type="ARBA" id="ARBA00049255"/>
    </source>
</evidence>
<dbReference type="InterPro" id="IPR020825">
    <property type="entry name" value="Phe-tRNA_synthase-like_B3/B4"/>
</dbReference>
<evidence type="ECO:0000313" key="19">
    <source>
        <dbReference type="EMBL" id="HHS49121.1"/>
    </source>
</evidence>
<dbReference type="SMART" id="SM00873">
    <property type="entry name" value="B3_4"/>
    <property type="match status" value="1"/>
</dbReference>
<dbReference type="InterPro" id="IPR045060">
    <property type="entry name" value="Phe-tRNA-ligase_IIc_bsu"/>
</dbReference>
<evidence type="ECO:0000256" key="11">
    <source>
        <dbReference type="ARBA" id="ARBA00022917"/>
    </source>
</evidence>
<dbReference type="SUPFAM" id="SSF46955">
    <property type="entry name" value="Putative DNA-binding domain"/>
    <property type="match status" value="1"/>
</dbReference>
<evidence type="ECO:0000259" key="16">
    <source>
        <dbReference type="PROSITE" id="PS50886"/>
    </source>
</evidence>
<comment type="subcellular location">
    <subcellularLocation>
        <location evidence="1 14">Cytoplasm</location>
    </subcellularLocation>
</comment>
<dbReference type="Gene3D" id="3.30.70.380">
    <property type="entry name" value="Ferrodoxin-fold anticodon-binding domain"/>
    <property type="match status" value="1"/>
</dbReference>
<evidence type="ECO:0000256" key="3">
    <source>
        <dbReference type="ARBA" id="ARBA00011209"/>
    </source>
</evidence>
<feature type="binding site" evidence="14">
    <location>
        <position position="441"/>
    </location>
    <ligand>
        <name>Mg(2+)</name>
        <dbReference type="ChEBI" id="CHEBI:18420"/>
        <note>shared with alpha subunit</note>
    </ligand>
</feature>
<dbReference type="GO" id="GO:0000287">
    <property type="term" value="F:magnesium ion binding"/>
    <property type="evidence" value="ECO:0007669"/>
    <property type="project" value="UniProtKB-UniRule"/>
</dbReference>
<dbReference type="SUPFAM" id="SSF50249">
    <property type="entry name" value="Nucleic acid-binding proteins"/>
    <property type="match status" value="1"/>
</dbReference>
<evidence type="ECO:0000256" key="2">
    <source>
        <dbReference type="ARBA" id="ARBA00008653"/>
    </source>
</evidence>
<comment type="cofactor">
    <cofactor evidence="14">
        <name>Mg(2+)</name>
        <dbReference type="ChEBI" id="CHEBI:18420"/>
    </cofactor>
    <text evidence="14">Binds 2 magnesium ions per tetramer.</text>
</comment>
<keyword evidence="5 14" id="KW-0436">Ligase</keyword>
<evidence type="ECO:0000256" key="5">
    <source>
        <dbReference type="ARBA" id="ARBA00022598"/>
    </source>
</evidence>
<keyword evidence="4 15" id="KW-0820">tRNA-binding</keyword>
<dbReference type="HAMAP" id="MF_00283">
    <property type="entry name" value="Phe_tRNA_synth_beta1"/>
    <property type="match status" value="1"/>
</dbReference>
<dbReference type="PROSITE" id="PS50886">
    <property type="entry name" value="TRBD"/>
    <property type="match status" value="1"/>
</dbReference>
<reference evidence="19" key="1">
    <citation type="journal article" date="2020" name="mSystems">
        <title>Genome- and Community-Level Interaction Insights into Carbon Utilization and Element Cycling Functions of Hydrothermarchaeota in Hydrothermal Sediment.</title>
        <authorList>
            <person name="Zhou Z."/>
            <person name="Liu Y."/>
            <person name="Xu W."/>
            <person name="Pan J."/>
            <person name="Luo Z.H."/>
            <person name="Li M."/>
        </authorList>
    </citation>
    <scope>NUCLEOTIDE SEQUENCE [LARGE SCALE GENOMIC DNA]</scope>
    <source>
        <strain evidence="19">SpSt-1135</strain>
    </source>
</reference>
<evidence type="ECO:0000256" key="9">
    <source>
        <dbReference type="ARBA" id="ARBA00022842"/>
    </source>
</evidence>
<evidence type="ECO:0000259" key="18">
    <source>
        <dbReference type="PROSITE" id="PS51483"/>
    </source>
</evidence>
<feature type="binding site" evidence="14">
    <location>
        <position position="445"/>
    </location>
    <ligand>
        <name>Mg(2+)</name>
        <dbReference type="ChEBI" id="CHEBI:18420"/>
        <note>shared with alpha subunit</note>
    </ligand>
</feature>
<keyword evidence="9 14" id="KW-0460">Magnesium</keyword>
<dbReference type="Pfam" id="PF03484">
    <property type="entry name" value="B5"/>
    <property type="match status" value="1"/>
</dbReference>
<dbReference type="PANTHER" id="PTHR10947:SF0">
    <property type="entry name" value="PHENYLALANINE--TRNA LIGASE BETA SUBUNIT"/>
    <property type="match status" value="1"/>
</dbReference>
<evidence type="ECO:0000259" key="17">
    <source>
        <dbReference type="PROSITE" id="PS51447"/>
    </source>
</evidence>
<dbReference type="GO" id="GO:0000049">
    <property type="term" value="F:tRNA binding"/>
    <property type="evidence" value="ECO:0007669"/>
    <property type="project" value="UniProtKB-UniRule"/>
</dbReference>
<dbReference type="InterPro" id="IPR005147">
    <property type="entry name" value="tRNA_synthase_B5-dom"/>
</dbReference>
<dbReference type="InterPro" id="IPR012340">
    <property type="entry name" value="NA-bd_OB-fold"/>
</dbReference>
<dbReference type="Pfam" id="PF17759">
    <property type="entry name" value="tRNA_synthFbeta"/>
    <property type="match status" value="1"/>
</dbReference>